<dbReference type="GO" id="GO:0008270">
    <property type="term" value="F:zinc ion binding"/>
    <property type="evidence" value="ECO:0007669"/>
    <property type="project" value="InterPro"/>
</dbReference>
<accession>A0A8H6N501</accession>
<feature type="region of interest" description="Disordered" evidence="3">
    <location>
        <begin position="68"/>
        <end position="88"/>
    </location>
</feature>
<dbReference type="GO" id="GO:0006351">
    <property type="term" value="P:DNA-templated transcription"/>
    <property type="evidence" value="ECO:0007669"/>
    <property type="project" value="InterPro"/>
</dbReference>
<gene>
    <name evidence="5" type="ORF">CPLU01_12917</name>
</gene>
<proteinExistence type="predicted"/>
<dbReference type="Proteomes" id="UP000654918">
    <property type="component" value="Unassembled WGS sequence"/>
</dbReference>
<dbReference type="Pfam" id="PF04082">
    <property type="entry name" value="Fungal_trans"/>
    <property type="match status" value="1"/>
</dbReference>
<dbReference type="InterPro" id="IPR050987">
    <property type="entry name" value="AtrR-like"/>
</dbReference>
<evidence type="ECO:0000313" key="5">
    <source>
        <dbReference type="EMBL" id="KAF6819858.1"/>
    </source>
</evidence>
<dbReference type="Pfam" id="PF00172">
    <property type="entry name" value="Zn_clus"/>
    <property type="match status" value="1"/>
</dbReference>
<keyword evidence="1" id="KW-0479">Metal-binding</keyword>
<dbReference type="PANTHER" id="PTHR46910">
    <property type="entry name" value="TRANSCRIPTION FACTOR PDR1"/>
    <property type="match status" value="1"/>
</dbReference>
<name>A0A8H6N501_9PEZI</name>
<sequence length="686" mass="75886">MMKRLPSIRSAVACEACHKQKLKCNGGTPCQRCLTRHRSCVYPVREKFIMVHESYVRDLEHKMKQAKRVLEQSPPNSGVPPPDPAGAEALDFAAPLSPPRTARAVKEEASGDYGSENFCEHLKKLSQTAAASSDDGTSRSPESGAAQTYTYSRLKFDFLQPEVSFRLPPRPYAFHLLEAFEEGFSEYHWFLRRSFYDRLVLTYSDPASQSHDRNWLCRVSVVLALAESFSRSRMTSWTALLPPTASAAMYSADSPSSADETPLPPGSDFFEQGLMLLKMSSEEPMPEDVEALNLIALYCYSLNRRKTAYSYASQSVALAKLLQLHKPSSAQDSSSNGTRSRVQDEHEKRLWWTSYCMDRMTSTELGVAPAFCCVPEGMQLPSSAGLTPEEAEQFSDPSLLTAAAQLCEIKRDVVRTAAQHGGSEKRLGAIQASLNMLQQWRAGLPGAMDFTFEDNLPTRLMDSRHGRILASIYMRYHQCFILLLRPVYLQKLSMIVQKRRHTNQSAGASPNLHCSGNPEGEGAPMAALKMQCLQAARNNCKILLGLWHYDKIAKFGYWESLHLFSGLAILALAQVSIDGLTACPDEDDLALYAQTRAVLGEMARAGNPAAKDHDVLLADVEAMIDKVSKEKATTGLTGMEFDTSGEAADFFSDFSLAGFGLDQNNWYGDGVDFGDIPSTITQAYEA</sequence>
<keyword evidence="6" id="KW-1185">Reference proteome</keyword>
<comment type="caution">
    <text evidence="5">The sequence shown here is derived from an EMBL/GenBank/DDBJ whole genome shotgun (WGS) entry which is preliminary data.</text>
</comment>
<evidence type="ECO:0000256" key="2">
    <source>
        <dbReference type="ARBA" id="ARBA00023242"/>
    </source>
</evidence>
<evidence type="ECO:0000256" key="1">
    <source>
        <dbReference type="ARBA" id="ARBA00022723"/>
    </source>
</evidence>
<dbReference type="SMART" id="SM00066">
    <property type="entry name" value="GAL4"/>
    <property type="match status" value="1"/>
</dbReference>
<dbReference type="GO" id="GO:0003677">
    <property type="term" value="F:DNA binding"/>
    <property type="evidence" value="ECO:0007669"/>
    <property type="project" value="InterPro"/>
</dbReference>
<dbReference type="CDD" id="cd12148">
    <property type="entry name" value="fungal_TF_MHR"/>
    <property type="match status" value="1"/>
</dbReference>
<keyword evidence="2" id="KW-0539">Nucleus</keyword>
<evidence type="ECO:0000256" key="3">
    <source>
        <dbReference type="SAM" id="MobiDB-lite"/>
    </source>
</evidence>
<protein>
    <submittedName>
        <fullName evidence="5">C6 transcription factor</fullName>
    </submittedName>
</protein>
<dbReference type="PROSITE" id="PS50048">
    <property type="entry name" value="ZN2_CY6_FUNGAL_2"/>
    <property type="match status" value="1"/>
</dbReference>
<organism evidence="5 6">
    <name type="scientific">Colletotrichum plurivorum</name>
    <dbReference type="NCBI Taxonomy" id="2175906"/>
    <lineage>
        <taxon>Eukaryota</taxon>
        <taxon>Fungi</taxon>
        <taxon>Dikarya</taxon>
        <taxon>Ascomycota</taxon>
        <taxon>Pezizomycotina</taxon>
        <taxon>Sordariomycetes</taxon>
        <taxon>Hypocreomycetidae</taxon>
        <taxon>Glomerellales</taxon>
        <taxon>Glomerellaceae</taxon>
        <taxon>Colletotrichum</taxon>
        <taxon>Colletotrichum orchidearum species complex</taxon>
    </lineage>
</organism>
<evidence type="ECO:0000313" key="6">
    <source>
        <dbReference type="Proteomes" id="UP000654918"/>
    </source>
</evidence>
<reference evidence="5" key="1">
    <citation type="journal article" date="2020" name="Phytopathology">
        <title>Genome Sequence Resources of Colletotrichum truncatum, C. plurivorum, C. musicola, and C. sojae: Four Species Pathogenic to Soybean (Glycine max).</title>
        <authorList>
            <person name="Rogerio F."/>
            <person name="Boufleur T.R."/>
            <person name="Ciampi-Guillardi M."/>
            <person name="Sukno S.A."/>
            <person name="Thon M.R."/>
            <person name="Massola Junior N.S."/>
            <person name="Baroncelli R."/>
        </authorList>
    </citation>
    <scope>NUCLEOTIDE SEQUENCE</scope>
    <source>
        <strain evidence="5">LFN00145</strain>
    </source>
</reference>
<dbReference type="InterPro" id="IPR007219">
    <property type="entry name" value="XnlR_reg_dom"/>
</dbReference>
<evidence type="ECO:0000259" key="4">
    <source>
        <dbReference type="PROSITE" id="PS50048"/>
    </source>
</evidence>
<dbReference type="PANTHER" id="PTHR46910:SF39">
    <property type="entry name" value="ZN(II)2CYS6 TRANSCRIPTION FACTOR (EUROFUNG)"/>
    <property type="match status" value="1"/>
</dbReference>
<dbReference type="Gene3D" id="4.10.240.10">
    <property type="entry name" value="Zn(2)-C6 fungal-type DNA-binding domain"/>
    <property type="match status" value="1"/>
</dbReference>
<dbReference type="InterPro" id="IPR036864">
    <property type="entry name" value="Zn2-C6_fun-type_DNA-bd_sf"/>
</dbReference>
<dbReference type="SUPFAM" id="SSF57701">
    <property type="entry name" value="Zn2/Cys6 DNA-binding domain"/>
    <property type="match status" value="1"/>
</dbReference>
<dbReference type="PROSITE" id="PS00463">
    <property type="entry name" value="ZN2_CY6_FUNGAL_1"/>
    <property type="match status" value="1"/>
</dbReference>
<dbReference type="CDD" id="cd00067">
    <property type="entry name" value="GAL4"/>
    <property type="match status" value="1"/>
</dbReference>
<feature type="domain" description="Zn(2)-C6 fungal-type" evidence="4">
    <location>
        <begin position="13"/>
        <end position="42"/>
    </location>
</feature>
<dbReference type="InterPro" id="IPR001138">
    <property type="entry name" value="Zn2Cys6_DnaBD"/>
</dbReference>
<dbReference type="AlphaFoldDB" id="A0A8H6N501"/>
<dbReference type="GO" id="GO:0000981">
    <property type="term" value="F:DNA-binding transcription factor activity, RNA polymerase II-specific"/>
    <property type="evidence" value="ECO:0007669"/>
    <property type="project" value="InterPro"/>
</dbReference>
<dbReference type="EMBL" id="WIGO01000280">
    <property type="protein sequence ID" value="KAF6819858.1"/>
    <property type="molecule type" value="Genomic_DNA"/>
</dbReference>
<dbReference type="SMART" id="SM00906">
    <property type="entry name" value="Fungal_trans"/>
    <property type="match status" value="1"/>
</dbReference>